<gene>
    <name evidence="1" type="ORF">FG382_16695</name>
</gene>
<dbReference type="AlphaFoldDB" id="A0A544SZR8"/>
<comment type="caution">
    <text evidence="1">The sequence shown here is derived from an EMBL/GenBank/DDBJ whole genome shotgun (WGS) entry which is preliminary data.</text>
</comment>
<keyword evidence="2" id="KW-1185">Reference proteome</keyword>
<organism evidence="1 2">
    <name type="scientific">Psychrobacillus lasiicapitis</name>
    <dbReference type="NCBI Taxonomy" id="1636719"/>
    <lineage>
        <taxon>Bacteria</taxon>
        <taxon>Bacillati</taxon>
        <taxon>Bacillota</taxon>
        <taxon>Bacilli</taxon>
        <taxon>Bacillales</taxon>
        <taxon>Bacillaceae</taxon>
        <taxon>Psychrobacillus</taxon>
    </lineage>
</organism>
<proteinExistence type="predicted"/>
<accession>A0A544SZR8</accession>
<protein>
    <submittedName>
        <fullName evidence="1">Uncharacterized protein</fullName>
    </submittedName>
</protein>
<name>A0A544SZR8_9BACI</name>
<evidence type="ECO:0000313" key="2">
    <source>
        <dbReference type="Proteomes" id="UP000317316"/>
    </source>
</evidence>
<dbReference type="EMBL" id="VDGH01000010">
    <property type="protein sequence ID" value="TQR10703.1"/>
    <property type="molecule type" value="Genomic_DNA"/>
</dbReference>
<dbReference type="RefSeq" id="WP_142540023.1">
    <property type="nucleotide sequence ID" value="NZ_BMIE01000008.1"/>
</dbReference>
<reference evidence="1 2" key="1">
    <citation type="submission" date="2019-05" db="EMBL/GenBank/DDBJ databases">
        <title>Psychrobacillus vulpis sp. nov., a new species isolated from feces of a red fox that inhabits in The Tablas de Daimiel Natural Park, Albacete, Spain.</title>
        <authorList>
            <person name="Rodriguez M."/>
            <person name="Reina J.C."/>
            <person name="Bejar V."/>
            <person name="Llamas I."/>
        </authorList>
    </citation>
    <scope>NUCLEOTIDE SEQUENCE [LARGE SCALE GENOMIC DNA]</scope>
    <source>
        <strain evidence="1 2">NEAU-3TGS17</strain>
    </source>
</reference>
<dbReference type="Proteomes" id="UP000317316">
    <property type="component" value="Unassembled WGS sequence"/>
</dbReference>
<sequence length="85" mass="10159">MEFRKDVTFKRGETNIMETPRRKRRIKLATVEISPQSEEANRALKEALEQVVEYTSRKRWFISQYKMEQLNALEKVALKSISRLK</sequence>
<evidence type="ECO:0000313" key="1">
    <source>
        <dbReference type="EMBL" id="TQR10703.1"/>
    </source>
</evidence>